<evidence type="ECO:0000313" key="1">
    <source>
        <dbReference type="EMBL" id="ABG84639.1"/>
    </source>
</evidence>
<accession>A0A0H2YU85</accession>
<dbReference type="InterPro" id="IPR053158">
    <property type="entry name" value="CapK_Type1_Caps_Biosynth"/>
</dbReference>
<dbReference type="SUPFAM" id="SSF56801">
    <property type="entry name" value="Acetyl-CoA synthetase-like"/>
    <property type="match status" value="1"/>
</dbReference>
<dbReference type="KEGG" id="cpf:CPF_0472"/>
<dbReference type="PANTHER" id="PTHR36932">
    <property type="entry name" value="CAPSULAR POLYSACCHARIDE BIOSYNTHESIS PROTEIN"/>
    <property type="match status" value="1"/>
</dbReference>
<reference evidence="1 2" key="1">
    <citation type="journal article" date="2006" name="Genome Res.">
        <title>Skewed genomic variability in strains of the toxigenic bacterial pathogen, Clostridium perfringens.</title>
        <authorList>
            <person name="Myers G.S."/>
            <person name="Rasko D.A."/>
            <person name="Cheung J.K."/>
            <person name="Ravel J."/>
            <person name="Seshadri R."/>
            <person name="Deboy R.T."/>
            <person name="Ren Q."/>
            <person name="Varga J."/>
            <person name="Awad M.M."/>
            <person name="Brinkac L.M."/>
            <person name="Daugherty S.C."/>
            <person name="Haft D.H."/>
            <person name="Dodson R.J."/>
            <person name="Madupu R."/>
            <person name="Nelson W.C."/>
            <person name="Rosovitz M.J."/>
            <person name="Sullivan S.A."/>
            <person name="Khouri H."/>
            <person name="Dimitrov G.I."/>
            <person name="Watkins K.L."/>
            <person name="Mulligan S."/>
            <person name="Benton J."/>
            <person name="Radune D."/>
            <person name="Fisher D.J."/>
            <person name="Atkins H.S."/>
            <person name="Hiscox T."/>
            <person name="Jost B.H."/>
            <person name="Billington S.J."/>
            <person name="Songer J.G."/>
            <person name="McClane B.A."/>
            <person name="Titball R.W."/>
            <person name="Rood J.I."/>
            <person name="Melville S.B."/>
            <person name="Paulsen I.T."/>
        </authorList>
    </citation>
    <scope>NUCLEOTIDE SEQUENCE [LARGE SCALE GENOMIC DNA]</scope>
    <source>
        <strain evidence="2">ATCC 13124 / DSM 756 / JCM 1290 / NCIMB 6125 / NCTC 8237 / S 107 / Type A</strain>
    </source>
</reference>
<dbReference type="PaxDb" id="195103-CPF_0472"/>
<gene>
    <name evidence="1" type="ordered locus">CPF_0472</name>
</gene>
<dbReference type="eggNOG" id="COG1541">
    <property type="taxonomic scope" value="Bacteria"/>
</dbReference>
<dbReference type="InterPro" id="IPR042099">
    <property type="entry name" value="ANL_N_sf"/>
</dbReference>
<proteinExistence type="predicted"/>
<dbReference type="HOGENOM" id="CLU_035301_5_3_9"/>
<name>A0A0H2YU85_CLOP1</name>
<keyword evidence="2" id="KW-1185">Reference proteome</keyword>
<dbReference type="EMBL" id="CP000246">
    <property type="protein sequence ID" value="ABG84639.1"/>
    <property type="molecule type" value="Genomic_DNA"/>
</dbReference>
<sequence length="459" mass="54125">MYKSFVDKIPEIFFAPLEFLNNKIFKKLIKSRKYKKIYKNTINEIKRFEIMNSSEIEEFSFKKLKKLLIYAFENVPYYNNLFNSINFNPNYMKNISEIKKIPLLDKRIINENYNNLISNEFKNNKSKLIKLSTGGSTGKPLEFLSLKYYNEARENAFIDYIFSKNGYKKDMRTIILRGDKVRNIDKKKAKNIYWRKKRGTNDLIMSTYMLNDVSCIFYIKKLIKYKAKCIKAYPSALELLANKMISMNLKNKDVELIICASENLSCMQIDIFKKVFCNAKIFDFYGHTEHCCLAELNNKNKYTFIPNYGYVELEENDDGSFEIVCSGYNNYVMPFIRYKTGDLVKDFNFIDGKLEVNKIEGRKKEYIIDKLGNKIVFTGSYKILDCVINKILAGQIIQENIGHLYVDVIVNEKFEDNDKNSIILAFKSKYKDRFDVDVRIVKELRKTSRGKINFFIQCI</sequence>
<dbReference type="RefSeq" id="WP_011590209.1">
    <property type="nucleotide sequence ID" value="NC_008261.1"/>
</dbReference>
<dbReference type="AlphaFoldDB" id="A0A0H2YU85"/>
<protein>
    <submittedName>
        <fullName evidence="1">CapK protein</fullName>
    </submittedName>
</protein>
<organism evidence="1 2">
    <name type="scientific">Clostridium perfringens (strain ATCC 13124 / DSM 756 / JCM 1290 / NCIMB 6125 / NCTC 8237 / Type A)</name>
    <dbReference type="NCBI Taxonomy" id="195103"/>
    <lineage>
        <taxon>Bacteria</taxon>
        <taxon>Bacillati</taxon>
        <taxon>Bacillota</taxon>
        <taxon>Clostridia</taxon>
        <taxon>Eubacteriales</taxon>
        <taxon>Clostridiaceae</taxon>
        <taxon>Clostridium</taxon>
    </lineage>
</organism>
<dbReference type="Gene3D" id="3.40.50.12780">
    <property type="entry name" value="N-terminal domain of ligase-like"/>
    <property type="match status" value="1"/>
</dbReference>
<dbReference type="STRING" id="195103.CPF_0472"/>
<evidence type="ECO:0000313" key="2">
    <source>
        <dbReference type="Proteomes" id="UP000001823"/>
    </source>
</evidence>
<dbReference type="PANTHER" id="PTHR36932:SF1">
    <property type="entry name" value="CAPSULAR POLYSACCHARIDE BIOSYNTHESIS PROTEIN"/>
    <property type="match status" value="1"/>
</dbReference>
<dbReference type="Proteomes" id="UP000001823">
    <property type="component" value="Chromosome"/>
</dbReference>